<dbReference type="Proteomes" id="UP000807716">
    <property type="component" value="Unassembled WGS sequence"/>
</dbReference>
<evidence type="ECO:0000313" key="12">
    <source>
        <dbReference type="Proteomes" id="UP000807716"/>
    </source>
</evidence>
<comment type="subcellular location">
    <subcellularLocation>
        <location evidence="1">Nucleus</location>
    </subcellularLocation>
</comment>
<feature type="compositionally biased region" description="Polar residues" evidence="9">
    <location>
        <begin position="55"/>
        <end position="72"/>
    </location>
</feature>
<evidence type="ECO:0000256" key="2">
    <source>
        <dbReference type="ARBA" id="ARBA00022705"/>
    </source>
</evidence>
<feature type="compositionally biased region" description="Low complexity" evidence="9">
    <location>
        <begin position="436"/>
        <end position="447"/>
    </location>
</feature>
<feature type="region of interest" description="Disordered" evidence="9">
    <location>
        <begin position="425"/>
        <end position="457"/>
    </location>
</feature>
<dbReference type="InterPro" id="IPR053016">
    <property type="entry name" value="CTF18-RFC_complex"/>
</dbReference>
<feature type="compositionally biased region" description="Low complexity" evidence="9">
    <location>
        <begin position="274"/>
        <end position="293"/>
    </location>
</feature>
<evidence type="ECO:0000313" key="11">
    <source>
        <dbReference type="EMBL" id="KAG0259775.1"/>
    </source>
</evidence>
<dbReference type="GO" id="GO:0003677">
    <property type="term" value="F:DNA binding"/>
    <property type="evidence" value="ECO:0007669"/>
    <property type="project" value="UniProtKB-KW"/>
</dbReference>
<keyword evidence="12" id="KW-1185">Reference proteome</keyword>
<protein>
    <recommendedName>
        <fullName evidence="10">AAA+ ATPase domain-containing protein</fullName>
    </recommendedName>
</protein>
<evidence type="ECO:0000256" key="5">
    <source>
        <dbReference type="ARBA" id="ARBA00023125"/>
    </source>
</evidence>
<organism evidence="11 12">
    <name type="scientific">Actinomortierella ambigua</name>
    <dbReference type="NCBI Taxonomy" id="1343610"/>
    <lineage>
        <taxon>Eukaryota</taxon>
        <taxon>Fungi</taxon>
        <taxon>Fungi incertae sedis</taxon>
        <taxon>Mucoromycota</taxon>
        <taxon>Mortierellomycotina</taxon>
        <taxon>Mortierellomycetes</taxon>
        <taxon>Mortierellales</taxon>
        <taxon>Mortierellaceae</taxon>
        <taxon>Actinomortierella</taxon>
    </lineage>
</organism>
<dbReference type="Gene3D" id="1.10.8.60">
    <property type="match status" value="1"/>
</dbReference>
<feature type="compositionally biased region" description="Polar residues" evidence="9">
    <location>
        <begin position="158"/>
        <end position="186"/>
    </location>
</feature>
<dbReference type="GO" id="GO:0005524">
    <property type="term" value="F:ATP binding"/>
    <property type="evidence" value="ECO:0007669"/>
    <property type="project" value="UniProtKB-KW"/>
</dbReference>
<feature type="region of interest" description="Disordered" evidence="9">
    <location>
        <begin position="1227"/>
        <end position="1270"/>
    </location>
</feature>
<feature type="region of interest" description="Disordered" evidence="9">
    <location>
        <begin position="804"/>
        <end position="828"/>
    </location>
</feature>
<dbReference type="InterPro" id="IPR027417">
    <property type="entry name" value="P-loop_NTPase"/>
</dbReference>
<keyword evidence="3" id="KW-0547">Nucleotide-binding</keyword>
<evidence type="ECO:0000256" key="4">
    <source>
        <dbReference type="ARBA" id="ARBA00022840"/>
    </source>
</evidence>
<keyword evidence="5" id="KW-0238">DNA-binding</keyword>
<dbReference type="GO" id="GO:0005634">
    <property type="term" value="C:nucleus"/>
    <property type="evidence" value="ECO:0007669"/>
    <property type="project" value="UniProtKB-SubCell"/>
</dbReference>
<dbReference type="PANTHER" id="PTHR46765:SF1">
    <property type="entry name" value="P-LOOP CONTAINING NUCLEOSIDE TRIPHOSPHATE HYDROLASES SUPERFAMILY PROTEIN"/>
    <property type="match status" value="1"/>
</dbReference>
<proteinExistence type="inferred from homology"/>
<keyword evidence="2" id="KW-0235">DNA replication</keyword>
<comment type="similarity">
    <text evidence="8">Belongs to the activator 1 small subunits family. CTF18 subfamily.</text>
</comment>
<feature type="region of interest" description="Disordered" evidence="9">
    <location>
        <begin position="484"/>
        <end position="537"/>
    </location>
</feature>
<dbReference type="PANTHER" id="PTHR46765">
    <property type="entry name" value="P-LOOP CONTAINING NUCLEOSIDE TRIPHOSPHATE HYDROLASES SUPERFAMILY PROTEIN"/>
    <property type="match status" value="1"/>
</dbReference>
<dbReference type="Pfam" id="PF00004">
    <property type="entry name" value="AAA"/>
    <property type="match status" value="1"/>
</dbReference>
<dbReference type="InterPro" id="IPR003959">
    <property type="entry name" value="ATPase_AAA_core"/>
</dbReference>
<evidence type="ECO:0000256" key="7">
    <source>
        <dbReference type="ARBA" id="ARBA00023306"/>
    </source>
</evidence>
<evidence type="ECO:0000256" key="3">
    <source>
        <dbReference type="ARBA" id="ARBA00022741"/>
    </source>
</evidence>
<keyword evidence="4" id="KW-0067">ATP-binding</keyword>
<gene>
    <name evidence="11" type="ORF">DFQ27_003895</name>
</gene>
<dbReference type="InterPro" id="IPR003593">
    <property type="entry name" value="AAA+_ATPase"/>
</dbReference>
<dbReference type="OrthoDB" id="2195431at2759"/>
<dbReference type="GO" id="GO:0006260">
    <property type="term" value="P:DNA replication"/>
    <property type="evidence" value="ECO:0007669"/>
    <property type="project" value="UniProtKB-KW"/>
</dbReference>
<evidence type="ECO:0000256" key="1">
    <source>
        <dbReference type="ARBA" id="ARBA00004123"/>
    </source>
</evidence>
<feature type="compositionally biased region" description="Polar residues" evidence="9">
    <location>
        <begin position="14"/>
        <end position="30"/>
    </location>
</feature>
<reference evidence="11" key="1">
    <citation type="journal article" date="2020" name="Fungal Divers.">
        <title>Resolving the Mortierellaceae phylogeny through synthesis of multi-gene phylogenetics and phylogenomics.</title>
        <authorList>
            <person name="Vandepol N."/>
            <person name="Liber J."/>
            <person name="Desiro A."/>
            <person name="Na H."/>
            <person name="Kennedy M."/>
            <person name="Barry K."/>
            <person name="Grigoriev I.V."/>
            <person name="Miller A.N."/>
            <person name="O'Donnell K."/>
            <person name="Stajich J.E."/>
            <person name="Bonito G."/>
        </authorList>
    </citation>
    <scope>NUCLEOTIDE SEQUENCE</scope>
    <source>
        <strain evidence="11">BC1065</strain>
    </source>
</reference>
<dbReference type="CDD" id="cd18140">
    <property type="entry name" value="HLD_clamp_RFC"/>
    <property type="match status" value="1"/>
</dbReference>
<keyword evidence="6" id="KW-0539">Nucleus</keyword>
<accession>A0A9P6Q634</accession>
<evidence type="ECO:0000256" key="8">
    <source>
        <dbReference type="ARBA" id="ARBA00043975"/>
    </source>
</evidence>
<sequence>MTTTDANAGKGASEMSSANDNLSRDPSNQPTSPPALMSDEAGARDNPVDLHGPQGASTAITTMPLKQSTSSRLFKEATRSMGINLADYNDDERDIEDDDGDDDDDDDELLAMPSGSQAIELYLDASLMDIERSQSISASISAKEAMSMPPPPPGPPVRQTSASGSLKFSGNQASKPSALPTLSASSMDNMMEEEDDDDELFSAEFMKEFGSSSGFPGSSSNKSPYPRRQTLLSLTGDGGLSDGADDEGGDGTLGLNDLTISQRHTTRSGQPLGSASSTSLSSSSTTFLSPHSTMGRSPSVPRTAPVATGTTFLPALSSEMERFRAGSLTQHSHSQDLSQYEELLEMTDRQSGIAMAMATAKGTSSSSSSSSSSSLLASTTAANARTTAATMMAEVATVSAADIDDFWEDDDEEFRAMLQESYELQEQMEGRQAPPSTSSSSVRSSVSTERRKHAIVDEDAEQLMLEADRILAESAKMDARLDAAKKTRTTRGAEEAGATAGGAGSRRHEQAKSAASMGPPPHDYTLPPEKGSFIKARNSRGQTLFLPKRTRVRHEQLAADLLGQDSPMGGKTLLSMPIHRMMDELEMEIKVRDQEALYRVEFEAQELDQHMHEMDTFGRNHLRREDLWVDKYRPKNYTDLMGDEYVNREVLSWIKEWDQCVFGRKYRKTVGGGGVAGRGSGGAGGAGGQVKKPFQQEFHAKRADPLGRPDRKILLLTGPPGMGKTTMAHVIAKQAGYNIIEVNASDDRTAATIKGKIEAALEIQSIRGSDKPNLLIIDEIDGASSSGGDQSFIKLLVDIASVEAHPPNQRSGEGGLATTTRSRGRKQQHKRPLMRPIICICNDQYASVLRPLRTIAQIYQFRKPSVRAVVKRLQQICELEQLSHDTRACGMLYEMTEGDMRSCLNTLQFIKNKIKSSALDTTGESEGGGGGLTVEMLGRAAVGRKDQNKSLYSVWEELFQASYARKNRSALKVIDGERDGLLRDDSSAYVSRLVNLIHTNGEYDKLMHGCFENFLRMTFHDTAMSKVVENTDWIAFYDQLNGRVMSQFEYELLGYVGYALVNFHRYFAGSVKQQKLEYPRKDYESYLALKANESIAQAVLMNLTPTLQRQYGKSNFAAELLAPLLRILSPNMRPVNKQLIKPDERAVLKRLVEVMIQFRLTFVQEKLDDGQFVYRLEPALEKIGNFTGIGLKNVMNGRYATRQLIAQEIEVELVRRQEALKEEAEAELARKGKGKQKAGSFDPSISTMDGKGLKKGNSGDGDADKGKKDREAVDFFGRPIPRTNEDMTTAMKIDASEGGDEVGAIGDRNGAWLATRPTQHRVWYRFNEGFSNAVKAKVFMHELF</sequence>
<feature type="region of interest" description="Disordered" evidence="9">
    <location>
        <begin position="1"/>
        <end position="115"/>
    </location>
</feature>
<keyword evidence="7" id="KW-0131">Cell cycle</keyword>
<evidence type="ECO:0000256" key="9">
    <source>
        <dbReference type="SAM" id="MobiDB-lite"/>
    </source>
</evidence>
<feature type="domain" description="AAA+ ATPase" evidence="10">
    <location>
        <begin position="710"/>
        <end position="862"/>
    </location>
</feature>
<dbReference type="SMART" id="SM00382">
    <property type="entry name" value="AAA"/>
    <property type="match status" value="1"/>
</dbReference>
<dbReference type="CDD" id="cd00009">
    <property type="entry name" value="AAA"/>
    <property type="match status" value="1"/>
</dbReference>
<dbReference type="Gene3D" id="3.40.50.300">
    <property type="entry name" value="P-loop containing nucleotide triphosphate hydrolases"/>
    <property type="match status" value="1"/>
</dbReference>
<dbReference type="SUPFAM" id="SSF52540">
    <property type="entry name" value="P-loop containing nucleoside triphosphate hydrolases"/>
    <property type="match status" value="1"/>
</dbReference>
<feature type="compositionally biased region" description="Polar residues" evidence="9">
    <location>
        <begin position="260"/>
        <end position="273"/>
    </location>
</feature>
<feature type="compositionally biased region" description="Low complexity" evidence="9">
    <location>
        <begin position="209"/>
        <end position="220"/>
    </location>
</feature>
<evidence type="ECO:0000256" key="6">
    <source>
        <dbReference type="ARBA" id="ARBA00023242"/>
    </source>
</evidence>
<dbReference type="GO" id="GO:0016887">
    <property type="term" value="F:ATP hydrolysis activity"/>
    <property type="evidence" value="ECO:0007669"/>
    <property type="project" value="InterPro"/>
</dbReference>
<evidence type="ECO:0000259" key="10">
    <source>
        <dbReference type="SMART" id="SM00382"/>
    </source>
</evidence>
<feature type="region of interest" description="Disordered" evidence="9">
    <location>
        <begin position="138"/>
        <end position="306"/>
    </location>
</feature>
<name>A0A9P6Q634_9FUNG</name>
<feature type="compositionally biased region" description="Acidic residues" evidence="9">
    <location>
        <begin position="88"/>
        <end position="109"/>
    </location>
</feature>
<feature type="compositionally biased region" description="Acidic residues" evidence="9">
    <location>
        <begin position="190"/>
        <end position="201"/>
    </location>
</feature>
<dbReference type="InterPro" id="IPR047854">
    <property type="entry name" value="RFC_lid"/>
</dbReference>
<comment type="caution">
    <text evidence="11">The sequence shown here is derived from an EMBL/GenBank/DDBJ whole genome shotgun (WGS) entry which is preliminary data.</text>
</comment>
<dbReference type="EMBL" id="JAAAJB010000272">
    <property type="protein sequence ID" value="KAG0259775.1"/>
    <property type="molecule type" value="Genomic_DNA"/>
</dbReference>